<feature type="transmembrane region" description="Helical" evidence="1">
    <location>
        <begin position="130"/>
        <end position="151"/>
    </location>
</feature>
<dbReference type="CDD" id="cd00075">
    <property type="entry name" value="HATPase"/>
    <property type="match status" value="1"/>
</dbReference>
<keyword evidence="1" id="KW-1133">Transmembrane helix</keyword>
<sequence length="585" mass="63729">MNIDITHSMGGEFHGKEGKQEAAEGTSAGVIQYPSIFSFFLSVQQFENLFRLLQRILPVIFGGSMMNPYIQGILFMAASLAISAFIGLACWRRRERPGAGALSVFIGGILIWSFGLGMNILPLGQDWEAFWTFVSFLGTAIIPPAWLIFALQYSGKEHVVTPGMVALIVAIPAVSVALAFTGVIPPGDIVSGQAYGIFLGYVYLTIMTSILLIVSMLFDAPAVYRQQIGLVLMGALIPWVATLSPAAEAGTALPFIIMLAVLSVFAGAFRFHLFGDMPVLKERLLNGLTDSILVLDPAYRIVEINRRGEEIIGKTAPSILNKPAAEVINRFPELIAGYDGDEEKTSIRSIKQSGGGLQHYELRIAPVTDRRSRTIGHTLIVRDISQLKQTEDALVSAHTKLSILSEITQHDIKNHLGVIRGYAGLLVDITPEGSDERVYTERIISASEMIEEQIAIARDYQSLGVKAPVWQGVEAVARQSARIVRFNNIGLSIDVGRLEVYANPLFGKVFYTLFENAIRHGGGVTSIRIGFTPAGESGIIWIEDDGKGVDPDLKGKLFARNVGKNTGLGLFLIREILMITGIAIR</sequence>
<dbReference type="AlphaFoldDB" id="A0A831PTQ6"/>
<dbReference type="InterPro" id="IPR036890">
    <property type="entry name" value="HATPase_C_sf"/>
</dbReference>
<dbReference type="CDD" id="cd00082">
    <property type="entry name" value="HisKA"/>
    <property type="match status" value="1"/>
</dbReference>
<feature type="non-terminal residue" evidence="4">
    <location>
        <position position="585"/>
    </location>
</feature>
<dbReference type="Pfam" id="PF02518">
    <property type="entry name" value="HATPase_c"/>
    <property type="match status" value="1"/>
</dbReference>
<dbReference type="Gene3D" id="3.30.450.20">
    <property type="entry name" value="PAS domain"/>
    <property type="match status" value="1"/>
</dbReference>
<gene>
    <name evidence="4" type="ORF">ENN52_07280</name>
</gene>
<dbReference type="InterPro" id="IPR003594">
    <property type="entry name" value="HATPase_dom"/>
</dbReference>
<proteinExistence type="predicted"/>
<keyword evidence="1" id="KW-0472">Membrane</keyword>
<feature type="transmembrane region" description="Helical" evidence="1">
    <location>
        <begin position="230"/>
        <end position="247"/>
    </location>
</feature>
<dbReference type="InterPro" id="IPR005467">
    <property type="entry name" value="His_kinase_dom"/>
</dbReference>
<comment type="caution">
    <text evidence="4">The sequence shown here is derived from an EMBL/GenBank/DDBJ whole genome shotgun (WGS) entry which is preliminary data.</text>
</comment>
<feature type="transmembrane region" description="Helical" evidence="1">
    <location>
        <begin position="196"/>
        <end position="218"/>
    </location>
</feature>
<feature type="transmembrane region" description="Helical" evidence="1">
    <location>
        <begin position="98"/>
        <end position="118"/>
    </location>
</feature>
<accession>A0A831PTQ6</accession>
<dbReference type="InterPro" id="IPR035965">
    <property type="entry name" value="PAS-like_dom_sf"/>
</dbReference>
<keyword evidence="1" id="KW-0812">Transmembrane</keyword>
<dbReference type="Pfam" id="PF08448">
    <property type="entry name" value="PAS_4"/>
    <property type="match status" value="1"/>
</dbReference>
<dbReference type="Pfam" id="PF16927">
    <property type="entry name" value="HisKA_7TM"/>
    <property type="match status" value="1"/>
</dbReference>
<dbReference type="InterPro" id="IPR031621">
    <property type="entry name" value="HisKA_7TM"/>
</dbReference>
<dbReference type="PROSITE" id="PS50113">
    <property type="entry name" value="PAC"/>
    <property type="match status" value="1"/>
</dbReference>
<dbReference type="NCBIfam" id="TIGR00229">
    <property type="entry name" value="sensory_box"/>
    <property type="match status" value="1"/>
</dbReference>
<dbReference type="SUPFAM" id="SSF55874">
    <property type="entry name" value="ATPase domain of HSP90 chaperone/DNA topoisomerase II/histidine kinase"/>
    <property type="match status" value="1"/>
</dbReference>
<evidence type="ECO:0000259" key="2">
    <source>
        <dbReference type="PROSITE" id="PS50109"/>
    </source>
</evidence>
<feature type="domain" description="Histidine kinase" evidence="2">
    <location>
        <begin position="407"/>
        <end position="585"/>
    </location>
</feature>
<feature type="transmembrane region" description="Helical" evidence="1">
    <location>
        <begin position="163"/>
        <end position="184"/>
    </location>
</feature>
<reference evidence="4" key="1">
    <citation type="journal article" date="2020" name="mSystems">
        <title>Genome- and Community-Level Interaction Insights into Carbon Utilization and Element Cycling Functions of Hydrothermarchaeota in Hydrothermal Sediment.</title>
        <authorList>
            <person name="Zhou Z."/>
            <person name="Liu Y."/>
            <person name="Xu W."/>
            <person name="Pan J."/>
            <person name="Luo Z.H."/>
            <person name="Li M."/>
        </authorList>
    </citation>
    <scope>NUCLEOTIDE SEQUENCE</scope>
    <source>
        <strain evidence="4">SpSt-1183</strain>
    </source>
</reference>
<evidence type="ECO:0000313" key="4">
    <source>
        <dbReference type="EMBL" id="HDS63903.1"/>
    </source>
</evidence>
<feature type="transmembrane region" description="Helical" evidence="1">
    <location>
        <begin position="69"/>
        <end position="91"/>
    </location>
</feature>
<evidence type="ECO:0000256" key="1">
    <source>
        <dbReference type="SAM" id="Phobius"/>
    </source>
</evidence>
<evidence type="ECO:0000259" key="3">
    <source>
        <dbReference type="PROSITE" id="PS50113"/>
    </source>
</evidence>
<organism evidence="4">
    <name type="scientific">Methanofollis liminatans</name>
    <dbReference type="NCBI Taxonomy" id="2201"/>
    <lineage>
        <taxon>Archaea</taxon>
        <taxon>Methanobacteriati</taxon>
        <taxon>Methanobacteriota</taxon>
        <taxon>Stenosarchaea group</taxon>
        <taxon>Methanomicrobia</taxon>
        <taxon>Methanomicrobiales</taxon>
        <taxon>Methanomicrobiaceae</taxon>
        <taxon>Methanofollis</taxon>
    </lineage>
</organism>
<dbReference type="CDD" id="cd00130">
    <property type="entry name" value="PAS"/>
    <property type="match status" value="1"/>
</dbReference>
<dbReference type="Gene3D" id="3.30.565.10">
    <property type="entry name" value="Histidine kinase-like ATPase, C-terminal domain"/>
    <property type="match status" value="1"/>
</dbReference>
<dbReference type="InterPro" id="IPR000014">
    <property type="entry name" value="PAS"/>
</dbReference>
<dbReference type="GO" id="GO:0000155">
    <property type="term" value="F:phosphorelay sensor kinase activity"/>
    <property type="evidence" value="ECO:0007669"/>
    <property type="project" value="InterPro"/>
</dbReference>
<name>A0A831PTQ6_9EURY</name>
<dbReference type="PROSITE" id="PS50109">
    <property type="entry name" value="HIS_KIN"/>
    <property type="match status" value="1"/>
</dbReference>
<dbReference type="PANTHER" id="PTHR43065">
    <property type="entry name" value="SENSOR HISTIDINE KINASE"/>
    <property type="match status" value="1"/>
</dbReference>
<feature type="transmembrane region" description="Helical" evidence="1">
    <location>
        <begin position="253"/>
        <end position="273"/>
    </location>
</feature>
<feature type="domain" description="PAC" evidence="3">
    <location>
        <begin position="343"/>
        <end position="396"/>
    </location>
</feature>
<dbReference type="InterPro" id="IPR003661">
    <property type="entry name" value="HisK_dim/P_dom"/>
</dbReference>
<dbReference type="EMBL" id="DSBY01000295">
    <property type="protein sequence ID" value="HDS63903.1"/>
    <property type="molecule type" value="Genomic_DNA"/>
</dbReference>
<dbReference type="InterPro" id="IPR013656">
    <property type="entry name" value="PAS_4"/>
</dbReference>
<dbReference type="Proteomes" id="UP000885648">
    <property type="component" value="Unassembled WGS sequence"/>
</dbReference>
<protein>
    <submittedName>
        <fullName evidence="4">PAS domain S-box protein</fullName>
    </submittedName>
</protein>
<dbReference type="InterPro" id="IPR000700">
    <property type="entry name" value="PAS-assoc_C"/>
</dbReference>
<dbReference type="SUPFAM" id="SSF55785">
    <property type="entry name" value="PYP-like sensor domain (PAS domain)"/>
    <property type="match status" value="1"/>
</dbReference>